<evidence type="ECO:0000313" key="5">
    <source>
        <dbReference type="Proteomes" id="UP000037510"/>
    </source>
</evidence>
<name>A0A0L7KW40_OPEBR</name>
<evidence type="ECO:0000256" key="1">
    <source>
        <dbReference type="SAM" id="Coils"/>
    </source>
</evidence>
<evidence type="ECO:0000256" key="2">
    <source>
        <dbReference type="SAM" id="MobiDB-lite"/>
    </source>
</evidence>
<dbReference type="STRING" id="104452.A0A0L7KW40"/>
<evidence type="ECO:0000313" key="4">
    <source>
        <dbReference type="EMBL" id="KOB67453.1"/>
    </source>
</evidence>
<dbReference type="InterPro" id="IPR057251">
    <property type="entry name" value="FP_C"/>
</dbReference>
<dbReference type="Gene3D" id="1.10.287.2610">
    <property type="match status" value="1"/>
</dbReference>
<protein>
    <submittedName>
        <fullName evidence="4">Zinc finger DNA binding protein</fullName>
    </submittedName>
</protein>
<keyword evidence="5" id="KW-1185">Reference proteome</keyword>
<feature type="region of interest" description="Disordered" evidence="2">
    <location>
        <begin position="1"/>
        <end position="31"/>
    </location>
</feature>
<evidence type="ECO:0000259" key="3">
    <source>
        <dbReference type="Pfam" id="PF25298"/>
    </source>
</evidence>
<comment type="caution">
    <text evidence="4">The sequence shown here is derived from an EMBL/GenBank/DDBJ whole genome shotgun (WGS) entry which is preliminary data.</text>
</comment>
<dbReference type="Pfam" id="PF25298">
    <property type="entry name" value="Baculo_FP_2nd"/>
    <property type="match status" value="1"/>
</dbReference>
<accession>A0A0L7KW40</accession>
<gene>
    <name evidence="4" type="ORF">OBRU01_20158</name>
</gene>
<proteinExistence type="predicted"/>
<feature type="domain" description="FP protein C-terminal" evidence="3">
    <location>
        <begin position="254"/>
        <end position="303"/>
    </location>
</feature>
<dbReference type="AlphaFoldDB" id="A0A0L7KW40"/>
<feature type="coiled-coil region" evidence="1">
    <location>
        <begin position="59"/>
        <end position="128"/>
    </location>
</feature>
<dbReference type="EMBL" id="JTDY01005031">
    <property type="protein sequence ID" value="KOB67453.1"/>
    <property type="molecule type" value="Genomic_DNA"/>
</dbReference>
<dbReference type="Proteomes" id="UP000037510">
    <property type="component" value="Unassembled WGS sequence"/>
</dbReference>
<sequence length="311" mass="36022">MQRSPIKKTEMTHSASDTDIPNIFSKESEKQSKRISAKRLRMADDDGLGHWSIFKDEIKELIDAMVDKQNTRLDKLEKNILVIKNQNDAITNSNNDIKQSMDYVSEQIKDLQNKISNLEGEKNTMTKQMDMIDVRIDNLERINKKSSIEIRNVPRRPKEGKKELFNMIQKLYSVIDSQDMTDAYQLRDVYRLPSKPDATTSTIVAEFSNTLAKDNFIQKVKKYSKNKNEQLNSKHLGINDPKTFIYISEHLTVKATRLFYLARDVAKTQGFDFCWTSNGRVFLRKKENAPHILVKDEETLVSIKKNSGQPE</sequence>
<keyword evidence="1" id="KW-0175">Coiled coil</keyword>
<reference evidence="4 5" key="1">
    <citation type="journal article" date="2015" name="Genome Biol. Evol.">
        <title>The genome of winter moth (Operophtera brumata) provides a genomic perspective on sexual dimorphism and phenology.</title>
        <authorList>
            <person name="Derks M.F."/>
            <person name="Smit S."/>
            <person name="Salis L."/>
            <person name="Schijlen E."/>
            <person name="Bossers A."/>
            <person name="Mateman C."/>
            <person name="Pijl A.S."/>
            <person name="de Ridder D."/>
            <person name="Groenen M.A."/>
            <person name="Visser M.E."/>
            <person name="Megens H.J."/>
        </authorList>
    </citation>
    <scope>NUCLEOTIDE SEQUENCE [LARGE SCALE GENOMIC DNA]</scope>
    <source>
        <strain evidence="4">WM2013NL</strain>
        <tissue evidence="4">Head and thorax</tissue>
    </source>
</reference>
<organism evidence="4 5">
    <name type="scientific">Operophtera brumata</name>
    <name type="common">Winter moth</name>
    <name type="synonym">Phalaena brumata</name>
    <dbReference type="NCBI Taxonomy" id="104452"/>
    <lineage>
        <taxon>Eukaryota</taxon>
        <taxon>Metazoa</taxon>
        <taxon>Ecdysozoa</taxon>
        <taxon>Arthropoda</taxon>
        <taxon>Hexapoda</taxon>
        <taxon>Insecta</taxon>
        <taxon>Pterygota</taxon>
        <taxon>Neoptera</taxon>
        <taxon>Endopterygota</taxon>
        <taxon>Lepidoptera</taxon>
        <taxon>Glossata</taxon>
        <taxon>Ditrysia</taxon>
        <taxon>Geometroidea</taxon>
        <taxon>Geometridae</taxon>
        <taxon>Larentiinae</taxon>
        <taxon>Operophtera</taxon>
    </lineage>
</organism>